<dbReference type="STRING" id="139825.A0A401GR46"/>
<protein>
    <recommendedName>
        <fullName evidence="5">7alpha-cephem-methoxylase P8 chain related protein</fullName>
    </recommendedName>
</protein>
<comment type="similarity">
    <text evidence="1">Belongs to the asaB hydroxylase/desaturase family.</text>
</comment>
<reference evidence="3 4" key="1">
    <citation type="journal article" date="2018" name="Sci. Rep.">
        <title>Genome sequence of the cauliflower mushroom Sparassis crispa (Hanabiratake) and its association with beneficial usage.</title>
        <authorList>
            <person name="Kiyama R."/>
            <person name="Furutani Y."/>
            <person name="Kawaguchi K."/>
            <person name="Nakanishi T."/>
        </authorList>
    </citation>
    <scope>NUCLEOTIDE SEQUENCE [LARGE SCALE GENOMIC DNA]</scope>
</reference>
<keyword evidence="4" id="KW-1185">Reference proteome</keyword>
<evidence type="ECO:0000313" key="4">
    <source>
        <dbReference type="Proteomes" id="UP000287166"/>
    </source>
</evidence>
<dbReference type="AlphaFoldDB" id="A0A401GR46"/>
<dbReference type="EMBL" id="BFAD01000006">
    <property type="protein sequence ID" value="GBE84194.1"/>
    <property type="molecule type" value="Genomic_DNA"/>
</dbReference>
<dbReference type="Proteomes" id="UP000287166">
    <property type="component" value="Unassembled WGS sequence"/>
</dbReference>
<dbReference type="PANTHER" id="PTHR34598:SF4">
    <property type="entry name" value="7ALPHA-CEPHEM-METHOXYLASE P8 CHAIN RELATED PROTEIN"/>
    <property type="match status" value="1"/>
</dbReference>
<dbReference type="GO" id="GO:0016491">
    <property type="term" value="F:oxidoreductase activity"/>
    <property type="evidence" value="ECO:0007669"/>
    <property type="project" value="InterPro"/>
</dbReference>
<feature type="region of interest" description="Disordered" evidence="2">
    <location>
        <begin position="106"/>
        <end position="138"/>
    </location>
</feature>
<dbReference type="InterPro" id="IPR044053">
    <property type="entry name" value="AsaB-like"/>
</dbReference>
<evidence type="ECO:0008006" key="5">
    <source>
        <dbReference type="Google" id="ProtNLM"/>
    </source>
</evidence>
<dbReference type="RefSeq" id="XP_027615107.1">
    <property type="nucleotide sequence ID" value="XM_027759306.1"/>
</dbReference>
<evidence type="ECO:0000256" key="1">
    <source>
        <dbReference type="ARBA" id="ARBA00023604"/>
    </source>
</evidence>
<sequence>MSATVTADLVFFSHPKDGSPPFIYASAPSSGEKRNWVGEHHDVEIDNVRGKQGTFTLDSAGFQFGDQEAKHTAFISDEDVKKEYYPESIELVKSITGATRIVPFDHTIRRRRPGEADDSPDKRQPVPQAHVDQTPQSAVARVHRHLPASDVPGLLKKRFQIINLWRPIDHPALDWPLALCDYSSIDPAADLVPVALRYPDSDKDGVTFGVKYSEAQQWKYLRGMQPSEYVLIKCYDSRNDGKTATFTPHTAFADPTTPEGTPYRESIELRLLVFYD</sequence>
<dbReference type="InParanoid" id="A0A401GR46"/>
<dbReference type="OrthoDB" id="412788at2759"/>
<evidence type="ECO:0000256" key="2">
    <source>
        <dbReference type="SAM" id="MobiDB-lite"/>
    </source>
</evidence>
<dbReference type="NCBIfam" id="NF041278">
    <property type="entry name" value="CmcJ_NvfI_EfuI"/>
    <property type="match status" value="1"/>
</dbReference>
<organism evidence="3 4">
    <name type="scientific">Sparassis crispa</name>
    <dbReference type="NCBI Taxonomy" id="139825"/>
    <lineage>
        <taxon>Eukaryota</taxon>
        <taxon>Fungi</taxon>
        <taxon>Dikarya</taxon>
        <taxon>Basidiomycota</taxon>
        <taxon>Agaricomycotina</taxon>
        <taxon>Agaricomycetes</taxon>
        <taxon>Polyporales</taxon>
        <taxon>Sparassidaceae</taxon>
        <taxon>Sparassis</taxon>
    </lineage>
</organism>
<dbReference type="PANTHER" id="PTHR34598">
    <property type="entry name" value="BLL6449 PROTEIN"/>
    <property type="match status" value="1"/>
</dbReference>
<evidence type="ECO:0000313" key="3">
    <source>
        <dbReference type="EMBL" id="GBE84194.1"/>
    </source>
</evidence>
<gene>
    <name evidence="3" type="ORF">SCP_0601720</name>
</gene>
<proteinExistence type="inferred from homology"/>
<dbReference type="GeneID" id="38781111"/>
<name>A0A401GR46_9APHY</name>
<comment type="caution">
    <text evidence="3">The sequence shown here is derived from an EMBL/GenBank/DDBJ whole genome shotgun (WGS) entry which is preliminary data.</text>
</comment>
<feature type="compositionally biased region" description="Basic and acidic residues" evidence="2">
    <location>
        <begin position="113"/>
        <end position="124"/>
    </location>
</feature>
<accession>A0A401GR46</accession>